<comment type="caution">
    <text evidence="2">The sequence shown here is derived from an EMBL/GenBank/DDBJ whole genome shotgun (WGS) entry which is preliminary data.</text>
</comment>
<dbReference type="Proteomes" id="UP000198512">
    <property type="component" value="Unassembled WGS sequence"/>
</dbReference>
<sequence>MTPVEKSVYRDENLIFLKLLKQCRVESGLTQDDFAKALARPQSFVSDVERGLRRLDLIQLRDICQVLGVSLSSFVQRFEDELAGNVGGDNAQAD</sequence>
<dbReference type="InterPro" id="IPR010982">
    <property type="entry name" value="Lambda_DNA-bd_dom_sf"/>
</dbReference>
<accession>A0ABY1BMS5</accession>
<dbReference type="SUPFAM" id="SSF47413">
    <property type="entry name" value="lambda repressor-like DNA-binding domains"/>
    <property type="match status" value="1"/>
</dbReference>
<gene>
    <name evidence="2" type="ORF">SAMN05216600_11811</name>
</gene>
<feature type="domain" description="HTH cro/C1-type" evidence="1">
    <location>
        <begin position="20"/>
        <end position="74"/>
    </location>
</feature>
<proteinExistence type="predicted"/>
<evidence type="ECO:0000313" key="3">
    <source>
        <dbReference type="Proteomes" id="UP000198512"/>
    </source>
</evidence>
<dbReference type="Pfam" id="PF01381">
    <property type="entry name" value="HTH_3"/>
    <property type="match status" value="1"/>
</dbReference>
<dbReference type="EMBL" id="FOFP01000018">
    <property type="protein sequence ID" value="SER21447.1"/>
    <property type="molecule type" value="Genomic_DNA"/>
</dbReference>
<protein>
    <submittedName>
        <fullName evidence="2">Helix-turn-helix</fullName>
    </submittedName>
</protein>
<dbReference type="InterPro" id="IPR001387">
    <property type="entry name" value="Cro/C1-type_HTH"/>
</dbReference>
<dbReference type="CDD" id="cd00093">
    <property type="entry name" value="HTH_XRE"/>
    <property type="match status" value="1"/>
</dbReference>
<evidence type="ECO:0000259" key="1">
    <source>
        <dbReference type="PROSITE" id="PS50943"/>
    </source>
</evidence>
<dbReference type="PROSITE" id="PS50943">
    <property type="entry name" value="HTH_CROC1"/>
    <property type="match status" value="1"/>
</dbReference>
<dbReference type="Gene3D" id="1.10.260.40">
    <property type="entry name" value="lambda repressor-like DNA-binding domains"/>
    <property type="match status" value="1"/>
</dbReference>
<keyword evidence="3" id="KW-1185">Reference proteome</keyword>
<organism evidence="2 3">
    <name type="scientific">Pseudomonas cuatrocienegasensis</name>
    <dbReference type="NCBI Taxonomy" id="543360"/>
    <lineage>
        <taxon>Bacteria</taxon>
        <taxon>Pseudomonadati</taxon>
        <taxon>Pseudomonadota</taxon>
        <taxon>Gammaproteobacteria</taxon>
        <taxon>Pseudomonadales</taxon>
        <taxon>Pseudomonadaceae</taxon>
        <taxon>Pseudomonas</taxon>
    </lineage>
</organism>
<dbReference type="SMART" id="SM00530">
    <property type="entry name" value="HTH_XRE"/>
    <property type="match status" value="1"/>
</dbReference>
<dbReference type="RefSeq" id="WP_083251854.1">
    <property type="nucleotide sequence ID" value="NZ_FOFP01000018.1"/>
</dbReference>
<evidence type="ECO:0000313" key="2">
    <source>
        <dbReference type="EMBL" id="SER21447.1"/>
    </source>
</evidence>
<name>A0ABY1BMS5_9PSED</name>
<reference evidence="2 3" key="1">
    <citation type="submission" date="2016-10" db="EMBL/GenBank/DDBJ databases">
        <authorList>
            <person name="Varghese N."/>
            <person name="Submissions S."/>
        </authorList>
    </citation>
    <scope>NUCLEOTIDE SEQUENCE [LARGE SCALE GENOMIC DNA]</scope>
    <source>
        <strain evidence="2 3">CIP 109853</strain>
    </source>
</reference>